<dbReference type="AlphaFoldDB" id="A0A0E9RC06"/>
<proteinExistence type="predicted"/>
<protein>
    <submittedName>
        <fullName evidence="1">Uncharacterized protein</fullName>
    </submittedName>
</protein>
<name>A0A0E9RC06_ANGAN</name>
<sequence>MTLFTRLRLFMVPGAGPESSLIACSWHALVLHFEPPLLSLFIFKLAE</sequence>
<reference evidence="1" key="1">
    <citation type="submission" date="2014-11" db="EMBL/GenBank/DDBJ databases">
        <authorList>
            <person name="Amaro Gonzalez C."/>
        </authorList>
    </citation>
    <scope>NUCLEOTIDE SEQUENCE</scope>
</reference>
<reference evidence="1" key="2">
    <citation type="journal article" date="2015" name="Fish Shellfish Immunol.">
        <title>Early steps in the European eel (Anguilla anguilla)-Vibrio vulnificus interaction in the gills: Role of the RtxA13 toxin.</title>
        <authorList>
            <person name="Callol A."/>
            <person name="Pajuelo D."/>
            <person name="Ebbesson L."/>
            <person name="Teles M."/>
            <person name="MacKenzie S."/>
            <person name="Amaro C."/>
        </authorList>
    </citation>
    <scope>NUCLEOTIDE SEQUENCE</scope>
</reference>
<evidence type="ECO:0000313" key="1">
    <source>
        <dbReference type="EMBL" id="JAH26302.1"/>
    </source>
</evidence>
<organism evidence="1">
    <name type="scientific">Anguilla anguilla</name>
    <name type="common">European freshwater eel</name>
    <name type="synonym">Muraena anguilla</name>
    <dbReference type="NCBI Taxonomy" id="7936"/>
    <lineage>
        <taxon>Eukaryota</taxon>
        <taxon>Metazoa</taxon>
        <taxon>Chordata</taxon>
        <taxon>Craniata</taxon>
        <taxon>Vertebrata</taxon>
        <taxon>Euteleostomi</taxon>
        <taxon>Actinopterygii</taxon>
        <taxon>Neopterygii</taxon>
        <taxon>Teleostei</taxon>
        <taxon>Anguilliformes</taxon>
        <taxon>Anguillidae</taxon>
        <taxon>Anguilla</taxon>
    </lineage>
</organism>
<accession>A0A0E9RC06</accession>
<dbReference type="EMBL" id="GBXM01082275">
    <property type="protein sequence ID" value="JAH26302.1"/>
    <property type="molecule type" value="Transcribed_RNA"/>
</dbReference>